<dbReference type="EMBL" id="JAIRBM010000010">
    <property type="protein sequence ID" value="MBZ6077511.1"/>
    <property type="molecule type" value="Genomic_DNA"/>
</dbReference>
<organism evidence="2 3">
    <name type="scientific">Microvirga puerhi</name>
    <dbReference type="NCBI Taxonomy" id="2876078"/>
    <lineage>
        <taxon>Bacteria</taxon>
        <taxon>Pseudomonadati</taxon>
        <taxon>Pseudomonadota</taxon>
        <taxon>Alphaproteobacteria</taxon>
        <taxon>Hyphomicrobiales</taxon>
        <taxon>Methylobacteriaceae</taxon>
        <taxon>Microvirga</taxon>
    </lineage>
</organism>
<sequence length="156" mass="16413">MTAPLADRETVHAGCIAIGEAGILIRGASGSGKSTMAREMVRQARAEGLFSGIVSDDRTRLEAAHGRLVARPVTTIAGYREVRGIGIVRASFEAAAVIRLVIDLSEDAPERHPEGAESQVRLCGVLLRRIRAQTGAPLLDLALGSLSGVYDAVVTL</sequence>
<feature type="domain" description="HPr kinase/phosphorylase C-terminal" evidence="1">
    <location>
        <begin position="5"/>
        <end position="109"/>
    </location>
</feature>
<proteinExistence type="predicted"/>
<gene>
    <name evidence="2" type="ORF">K9B37_14625</name>
</gene>
<keyword evidence="2" id="KW-0418">Kinase</keyword>
<dbReference type="GO" id="GO:0004674">
    <property type="term" value="F:protein serine/threonine kinase activity"/>
    <property type="evidence" value="ECO:0007669"/>
    <property type="project" value="UniProtKB-KW"/>
</dbReference>
<dbReference type="Pfam" id="PF07475">
    <property type="entry name" value="Hpr_kinase_C"/>
    <property type="match status" value="1"/>
</dbReference>
<dbReference type="InterPro" id="IPR011104">
    <property type="entry name" value="Hpr_kin/Pase_C"/>
</dbReference>
<dbReference type="InterPro" id="IPR027417">
    <property type="entry name" value="P-loop_NTPase"/>
</dbReference>
<accession>A0ABS7VPN2</accession>
<dbReference type="RefSeq" id="WP_224313987.1">
    <property type="nucleotide sequence ID" value="NZ_JAIRBM010000010.1"/>
</dbReference>
<evidence type="ECO:0000313" key="2">
    <source>
        <dbReference type="EMBL" id="MBZ6077511.1"/>
    </source>
</evidence>
<keyword evidence="2" id="KW-0723">Serine/threonine-protein kinase</keyword>
<dbReference type="Gene3D" id="3.40.50.300">
    <property type="entry name" value="P-loop containing nucleotide triphosphate hydrolases"/>
    <property type="match status" value="1"/>
</dbReference>
<evidence type="ECO:0000313" key="3">
    <source>
        <dbReference type="Proteomes" id="UP000704176"/>
    </source>
</evidence>
<reference evidence="2 3" key="1">
    <citation type="submission" date="2021-09" db="EMBL/GenBank/DDBJ databases">
        <title>The complete genome sequence of a new microorganism.</title>
        <authorList>
            <person name="Zi Z."/>
        </authorList>
    </citation>
    <scope>NUCLEOTIDE SEQUENCE [LARGE SCALE GENOMIC DNA]</scope>
    <source>
        <strain evidence="2 3">WGZ8</strain>
    </source>
</reference>
<dbReference type="Proteomes" id="UP000704176">
    <property type="component" value="Unassembled WGS sequence"/>
</dbReference>
<protein>
    <submittedName>
        <fullName evidence="2">Serine/threonine protein kinase</fullName>
    </submittedName>
</protein>
<keyword evidence="3" id="KW-1185">Reference proteome</keyword>
<evidence type="ECO:0000259" key="1">
    <source>
        <dbReference type="Pfam" id="PF07475"/>
    </source>
</evidence>
<keyword evidence="2" id="KW-0808">Transferase</keyword>
<name>A0ABS7VPN2_9HYPH</name>
<comment type="caution">
    <text evidence="2">The sequence shown here is derived from an EMBL/GenBank/DDBJ whole genome shotgun (WGS) entry which is preliminary data.</text>
</comment>
<dbReference type="SUPFAM" id="SSF53795">
    <property type="entry name" value="PEP carboxykinase-like"/>
    <property type="match status" value="1"/>
</dbReference>